<evidence type="ECO:0000256" key="2">
    <source>
        <dbReference type="ARBA" id="ARBA00022692"/>
    </source>
</evidence>
<evidence type="ECO:0000313" key="8">
    <source>
        <dbReference type="Proteomes" id="UP000095706"/>
    </source>
</evidence>
<sequence>MKKLFAQIVKFGIVGFISFGIDYVTGLIVLNLVMALTSSSYFEAASLIGSIAGFTVSVIANYILSFKFVFERKEDMNKKVEFITFVVLSLIGMLLNSFLIWIVVGPIYGGNVALQQNIGHNLIYTIAKVFATAIVMVYNFVTRKIFLEKK</sequence>
<evidence type="ECO:0000256" key="5">
    <source>
        <dbReference type="SAM" id="Phobius"/>
    </source>
</evidence>
<gene>
    <name evidence="7" type="ORF">ERS852406_03144</name>
</gene>
<comment type="subcellular location">
    <subcellularLocation>
        <location evidence="1">Membrane</location>
        <topology evidence="1">Multi-pass membrane protein</topology>
    </subcellularLocation>
</comment>
<evidence type="ECO:0000313" key="7">
    <source>
        <dbReference type="EMBL" id="CUO91463.1"/>
    </source>
</evidence>
<dbReference type="Proteomes" id="UP000095706">
    <property type="component" value="Unassembled WGS sequence"/>
</dbReference>
<evidence type="ECO:0000256" key="4">
    <source>
        <dbReference type="ARBA" id="ARBA00023136"/>
    </source>
</evidence>
<dbReference type="Pfam" id="PF04138">
    <property type="entry name" value="GtrA_DPMS_TM"/>
    <property type="match status" value="1"/>
</dbReference>
<feature type="transmembrane region" description="Helical" evidence="5">
    <location>
        <begin position="12"/>
        <end position="35"/>
    </location>
</feature>
<proteinExistence type="predicted"/>
<name>A0A174IVP1_9FIRM</name>
<dbReference type="GO" id="GO:0016020">
    <property type="term" value="C:membrane"/>
    <property type="evidence" value="ECO:0007669"/>
    <property type="project" value="UniProtKB-SubCell"/>
</dbReference>
<evidence type="ECO:0000256" key="3">
    <source>
        <dbReference type="ARBA" id="ARBA00022989"/>
    </source>
</evidence>
<evidence type="ECO:0000259" key="6">
    <source>
        <dbReference type="Pfam" id="PF04138"/>
    </source>
</evidence>
<feature type="transmembrane region" description="Helical" evidence="5">
    <location>
        <begin position="82"/>
        <end position="102"/>
    </location>
</feature>
<keyword evidence="4 5" id="KW-0472">Membrane</keyword>
<protein>
    <submittedName>
        <fullName evidence="7">GtrA-like protein</fullName>
    </submittedName>
</protein>
<dbReference type="GO" id="GO:0000271">
    <property type="term" value="P:polysaccharide biosynthetic process"/>
    <property type="evidence" value="ECO:0007669"/>
    <property type="project" value="InterPro"/>
</dbReference>
<dbReference type="EMBL" id="CYYV01000020">
    <property type="protein sequence ID" value="CUO91463.1"/>
    <property type="molecule type" value="Genomic_DNA"/>
</dbReference>
<reference evidence="7 8" key="1">
    <citation type="submission" date="2015-09" db="EMBL/GenBank/DDBJ databases">
        <authorList>
            <consortium name="Pathogen Informatics"/>
        </authorList>
    </citation>
    <scope>NUCLEOTIDE SEQUENCE [LARGE SCALE GENOMIC DNA]</scope>
    <source>
        <strain evidence="7 8">2789STDY5608849</strain>
    </source>
</reference>
<feature type="transmembrane region" description="Helical" evidence="5">
    <location>
        <begin position="47"/>
        <end position="70"/>
    </location>
</feature>
<keyword evidence="2 5" id="KW-0812">Transmembrane</keyword>
<keyword evidence="3 5" id="KW-1133">Transmembrane helix</keyword>
<feature type="transmembrane region" description="Helical" evidence="5">
    <location>
        <begin position="122"/>
        <end position="141"/>
    </location>
</feature>
<evidence type="ECO:0000256" key="1">
    <source>
        <dbReference type="ARBA" id="ARBA00004141"/>
    </source>
</evidence>
<dbReference type="InterPro" id="IPR007267">
    <property type="entry name" value="GtrA_DPMS_TM"/>
</dbReference>
<dbReference type="AlphaFoldDB" id="A0A174IVP1"/>
<accession>A0A174IVP1</accession>
<feature type="domain" description="GtrA/DPMS transmembrane" evidence="6">
    <location>
        <begin position="10"/>
        <end position="146"/>
    </location>
</feature>
<organism evidence="7 8">
    <name type="scientific">Fusicatenibacter saccharivorans</name>
    <dbReference type="NCBI Taxonomy" id="1150298"/>
    <lineage>
        <taxon>Bacteria</taxon>
        <taxon>Bacillati</taxon>
        <taxon>Bacillota</taxon>
        <taxon>Clostridia</taxon>
        <taxon>Lachnospirales</taxon>
        <taxon>Lachnospiraceae</taxon>
        <taxon>Fusicatenibacter</taxon>
    </lineage>
</organism>
<dbReference type="RefSeq" id="WP_055228601.1">
    <property type="nucleotide sequence ID" value="NZ_CYYV01000020.1"/>
</dbReference>